<feature type="chain" id="PRO_5045873590" description="Ig-like domain-containing protein" evidence="2">
    <location>
        <begin position="19"/>
        <end position="167"/>
    </location>
</feature>
<dbReference type="PROSITE" id="PS50835">
    <property type="entry name" value="IG_LIKE"/>
    <property type="match status" value="1"/>
</dbReference>
<sequence length="167" mass="18330">MCFLKFILLLLIPSHTSGGCYPEIMTGGTQFCSGQSFTITCQLDCNKPSNHLKLVKEGQTESSNNNLNIYVHSANKNHSGTYSCQIENGPKSRVHVSVKDCGFTSTHTSENVHTVNTTSSSLTNTTYQGSTPSRLLEPVLIWYLLFKTGFFLIGSITAALITVCQKR</sequence>
<feature type="domain" description="Ig-like" evidence="3">
    <location>
        <begin position="22"/>
        <end position="97"/>
    </location>
</feature>
<dbReference type="Pfam" id="PF13895">
    <property type="entry name" value="Ig_2"/>
    <property type="match status" value="1"/>
</dbReference>
<keyword evidence="1" id="KW-0472">Membrane</keyword>
<proteinExistence type="predicted"/>
<comment type="caution">
    <text evidence="4">The sequence shown here is derived from an EMBL/GenBank/DDBJ whole genome shotgun (WGS) entry which is preliminary data.</text>
</comment>
<dbReference type="InterPro" id="IPR007110">
    <property type="entry name" value="Ig-like_dom"/>
</dbReference>
<dbReference type="PROSITE" id="PS51257">
    <property type="entry name" value="PROKAR_LIPOPROTEIN"/>
    <property type="match status" value="1"/>
</dbReference>
<organism evidence="4 5">
    <name type="scientific">Cirrhinus molitorella</name>
    <name type="common">mud carp</name>
    <dbReference type="NCBI Taxonomy" id="172907"/>
    <lineage>
        <taxon>Eukaryota</taxon>
        <taxon>Metazoa</taxon>
        <taxon>Chordata</taxon>
        <taxon>Craniata</taxon>
        <taxon>Vertebrata</taxon>
        <taxon>Euteleostomi</taxon>
        <taxon>Actinopterygii</taxon>
        <taxon>Neopterygii</taxon>
        <taxon>Teleostei</taxon>
        <taxon>Ostariophysi</taxon>
        <taxon>Cypriniformes</taxon>
        <taxon>Cyprinidae</taxon>
        <taxon>Labeoninae</taxon>
        <taxon>Labeonini</taxon>
        <taxon>Cirrhinus</taxon>
    </lineage>
</organism>
<dbReference type="Proteomes" id="UP001558613">
    <property type="component" value="Unassembled WGS sequence"/>
</dbReference>
<feature type="transmembrane region" description="Helical" evidence="1">
    <location>
        <begin position="140"/>
        <end position="164"/>
    </location>
</feature>
<keyword evidence="1" id="KW-1133">Transmembrane helix</keyword>
<dbReference type="Gene3D" id="2.60.40.10">
    <property type="entry name" value="Immunoglobulins"/>
    <property type="match status" value="1"/>
</dbReference>
<dbReference type="InterPro" id="IPR036179">
    <property type="entry name" value="Ig-like_dom_sf"/>
</dbReference>
<dbReference type="InterPro" id="IPR013783">
    <property type="entry name" value="Ig-like_fold"/>
</dbReference>
<keyword evidence="5" id="KW-1185">Reference proteome</keyword>
<evidence type="ECO:0000313" key="5">
    <source>
        <dbReference type="Proteomes" id="UP001558613"/>
    </source>
</evidence>
<feature type="signal peptide" evidence="2">
    <location>
        <begin position="1"/>
        <end position="18"/>
    </location>
</feature>
<evidence type="ECO:0000259" key="3">
    <source>
        <dbReference type="PROSITE" id="PS50835"/>
    </source>
</evidence>
<protein>
    <recommendedName>
        <fullName evidence="3">Ig-like domain-containing protein</fullName>
    </recommendedName>
</protein>
<evidence type="ECO:0000256" key="1">
    <source>
        <dbReference type="SAM" id="Phobius"/>
    </source>
</evidence>
<gene>
    <name evidence="4" type="ORF">QQF64_014811</name>
</gene>
<accession>A0ABR3NT74</accession>
<dbReference type="EMBL" id="JAYMGO010000002">
    <property type="protein sequence ID" value="KAL1280211.1"/>
    <property type="molecule type" value="Genomic_DNA"/>
</dbReference>
<dbReference type="SUPFAM" id="SSF48726">
    <property type="entry name" value="Immunoglobulin"/>
    <property type="match status" value="1"/>
</dbReference>
<keyword evidence="1" id="KW-0812">Transmembrane</keyword>
<evidence type="ECO:0000256" key="2">
    <source>
        <dbReference type="SAM" id="SignalP"/>
    </source>
</evidence>
<reference evidence="4 5" key="1">
    <citation type="submission" date="2023-09" db="EMBL/GenBank/DDBJ databases">
        <authorList>
            <person name="Wang M."/>
        </authorList>
    </citation>
    <scope>NUCLEOTIDE SEQUENCE [LARGE SCALE GENOMIC DNA]</scope>
    <source>
        <strain evidence="4">GT-2023</strain>
        <tissue evidence="4">Liver</tissue>
    </source>
</reference>
<keyword evidence="2" id="KW-0732">Signal</keyword>
<evidence type="ECO:0000313" key="4">
    <source>
        <dbReference type="EMBL" id="KAL1280211.1"/>
    </source>
</evidence>
<name>A0ABR3NT74_9TELE</name>